<feature type="transmembrane region" description="Helical" evidence="6">
    <location>
        <begin position="173"/>
        <end position="196"/>
    </location>
</feature>
<organism evidence="7">
    <name type="scientific">hydrothermal vent metagenome</name>
    <dbReference type="NCBI Taxonomy" id="652676"/>
    <lineage>
        <taxon>unclassified sequences</taxon>
        <taxon>metagenomes</taxon>
        <taxon>ecological metagenomes</taxon>
    </lineage>
</organism>
<dbReference type="Pfam" id="PF01943">
    <property type="entry name" value="Polysacc_synt"/>
    <property type="match status" value="1"/>
</dbReference>
<dbReference type="AlphaFoldDB" id="A0A3B0QYI4"/>
<evidence type="ECO:0008006" key="8">
    <source>
        <dbReference type="Google" id="ProtNLM"/>
    </source>
</evidence>
<evidence type="ECO:0000256" key="4">
    <source>
        <dbReference type="ARBA" id="ARBA00022989"/>
    </source>
</evidence>
<protein>
    <recommendedName>
        <fullName evidence="8">Membrane protein involved in the export of O-antigen, teichoic acid lipoteichoic acids</fullName>
    </recommendedName>
</protein>
<gene>
    <name evidence="7" type="ORF">MNBD_BACTEROID02-292</name>
</gene>
<feature type="transmembrane region" description="Helical" evidence="6">
    <location>
        <begin position="384"/>
        <end position="406"/>
    </location>
</feature>
<keyword evidence="2" id="KW-1003">Cell membrane</keyword>
<dbReference type="PANTHER" id="PTHR30250:SF11">
    <property type="entry name" value="O-ANTIGEN TRANSPORTER-RELATED"/>
    <property type="match status" value="1"/>
</dbReference>
<dbReference type="InterPro" id="IPR050833">
    <property type="entry name" value="Poly_Biosynth_Transport"/>
</dbReference>
<name>A0A3B0QYI4_9ZZZZ</name>
<evidence type="ECO:0000256" key="3">
    <source>
        <dbReference type="ARBA" id="ARBA00022692"/>
    </source>
</evidence>
<sequence length="415" mass="47620">MNIRKYFGLVENFVSYFLFKVIDAIIPLIIIPYLFKVVGIENYGIYAFAYALIFYLQNIIQFGFLLSAVRTIAVIRDNKKKLSKVYNNVFTTQVYFFILSIFLLVLLILLVPKIGEHYIIYCFFSLLLIGELFSPMWFFLGVEKMRFITIVNVISKSAFAILCFVLIKEESDYIYISLYHATGYIVSGIIAQIIIYKQFEIRFRFAKFHEVKQTVKEAWSSFLTLISPTIYHNTSIFLVGIFGVPSHVGFMQIGSKVSGAFGVVNTIMTSVLYPFLNRNKSAINTTRYVFIAFGILLSLSMYFFADVLINLWLNRMDRHSESVEIIRVVKYLSPSPFLASMISAFGVNGLMIYKKDKLYSNIIIIGSFLGLIAGLILIPRYHYIGGAITIIFALSVKALLSCFYLIKTMRKQKHI</sequence>
<evidence type="ECO:0000256" key="1">
    <source>
        <dbReference type="ARBA" id="ARBA00004651"/>
    </source>
</evidence>
<accession>A0A3B0QYI4</accession>
<dbReference type="GO" id="GO:0005886">
    <property type="term" value="C:plasma membrane"/>
    <property type="evidence" value="ECO:0007669"/>
    <property type="project" value="UniProtKB-SubCell"/>
</dbReference>
<dbReference type="EMBL" id="UOEB01000163">
    <property type="protein sequence ID" value="VAV84547.1"/>
    <property type="molecule type" value="Genomic_DNA"/>
</dbReference>
<feature type="transmembrane region" description="Helical" evidence="6">
    <location>
        <begin position="118"/>
        <end position="140"/>
    </location>
</feature>
<feature type="transmembrane region" description="Helical" evidence="6">
    <location>
        <begin position="147"/>
        <end position="167"/>
    </location>
</feature>
<feature type="transmembrane region" description="Helical" evidence="6">
    <location>
        <begin position="94"/>
        <end position="112"/>
    </location>
</feature>
<evidence type="ECO:0000313" key="7">
    <source>
        <dbReference type="EMBL" id="VAV84547.1"/>
    </source>
</evidence>
<keyword evidence="3 6" id="KW-0812">Transmembrane</keyword>
<feature type="transmembrane region" description="Helical" evidence="6">
    <location>
        <begin position="257"/>
        <end position="276"/>
    </location>
</feature>
<proteinExistence type="predicted"/>
<comment type="subcellular location">
    <subcellularLocation>
        <location evidence="1">Cell membrane</location>
        <topology evidence="1">Multi-pass membrane protein</topology>
    </subcellularLocation>
</comment>
<keyword evidence="4 6" id="KW-1133">Transmembrane helix</keyword>
<evidence type="ECO:0000256" key="6">
    <source>
        <dbReference type="SAM" id="Phobius"/>
    </source>
</evidence>
<evidence type="ECO:0000256" key="5">
    <source>
        <dbReference type="ARBA" id="ARBA00023136"/>
    </source>
</evidence>
<feature type="transmembrane region" description="Helical" evidence="6">
    <location>
        <begin position="47"/>
        <end position="73"/>
    </location>
</feature>
<feature type="transmembrane region" description="Helical" evidence="6">
    <location>
        <begin position="333"/>
        <end position="351"/>
    </location>
</feature>
<evidence type="ECO:0000256" key="2">
    <source>
        <dbReference type="ARBA" id="ARBA00022475"/>
    </source>
</evidence>
<dbReference type="PANTHER" id="PTHR30250">
    <property type="entry name" value="PST FAMILY PREDICTED COLANIC ACID TRANSPORTER"/>
    <property type="match status" value="1"/>
</dbReference>
<feature type="transmembrane region" description="Helical" evidence="6">
    <location>
        <begin position="358"/>
        <end position="378"/>
    </location>
</feature>
<feature type="transmembrane region" description="Helical" evidence="6">
    <location>
        <begin position="12"/>
        <end position="35"/>
    </location>
</feature>
<feature type="transmembrane region" description="Helical" evidence="6">
    <location>
        <begin position="217"/>
        <end position="245"/>
    </location>
</feature>
<keyword evidence="5 6" id="KW-0472">Membrane</keyword>
<reference evidence="7" key="1">
    <citation type="submission" date="2018-06" db="EMBL/GenBank/DDBJ databases">
        <authorList>
            <person name="Zhirakovskaya E."/>
        </authorList>
    </citation>
    <scope>NUCLEOTIDE SEQUENCE</scope>
</reference>
<feature type="transmembrane region" description="Helical" evidence="6">
    <location>
        <begin position="288"/>
        <end position="313"/>
    </location>
</feature>
<dbReference type="InterPro" id="IPR002797">
    <property type="entry name" value="Polysacc_synth"/>
</dbReference>